<keyword evidence="2" id="KW-1185">Reference proteome</keyword>
<proteinExistence type="predicted"/>
<reference evidence="1" key="1">
    <citation type="journal article" date="2014" name="Int. J. Syst. Evol. Microbiol.">
        <title>Complete genome sequence of Corynebacterium casei LMG S-19264T (=DSM 44701T), isolated from a smear-ripened cheese.</title>
        <authorList>
            <consortium name="US DOE Joint Genome Institute (JGI-PGF)"/>
            <person name="Walter F."/>
            <person name="Albersmeier A."/>
            <person name="Kalinowski J."/>
            <person name="Ruckert C."/>
        </authorList>
    </citation>
    <scope>NUCLEOTIDE SEQUENCE</scope>
    <source>
        <strain evidence="1">CGMCC 1.15454</strain>
    </source>
</reference>
<sequence>MQKRYIRKPSDVRKLLSEQLNILREMKAKTNEDKIKRAKAIAYISSISLYAMRDGDLEERLKILEDSLKNE</sequence>
<comment type="caution">
    <text evidence="1">The sequence shown here is derived from an EMBL/GenBank/DDBJ whole genome shotgun (WGS) entry which is preliminary data.</text>
</comment>
<dbReference type="Proteomes" id="UP000621492">
    <property type="component" value="Unassembled WGS sequence"/>
</dbReference>
<protein>
    <submittedName>
        <fullName evidence="1">Uncharacterized protein</fullName>
    </submittedName>
</protein>
<evidence type="ECO:0000313" key="2">
    <source>
        <dbReference type="Proteomes" id="UP000621492"/>
    </source>
</evidence>
<evidence type="ECO:0000313" key="1">
    <source>
        <dbReference type="EMBL" id="GGB63229.1"/>
    </source>
</evidence>
<accession>A0A9W5U232</accession>
<dbReference type="RefSeq" id="WP_188725956.1">
    <property type="nucleotide sequence ID" value="NZ_BMJD01000084.1"/>
</dbReference>
<gene>
    <name evidence="1" type="ORF">GCM10011409_45400</name>
</gene>
<dbReference type="AlphaFoldDB" id="A0A9W5U232"/>
<organism evidence="1 2">
    <name type="scientific">Lentibacillus populi</name>
    <dbReference type="NCBI Taxonomy" id="1827502"/>
    <lineage>
        <taxon>Bacteria</taxon>
        <taxon>Bacillati</taxon>
        <taxon>Bacillota</taxon>
        <taxon>Bacilli</taxon>
        <taxon>Bacillales</taxon>
        <taxon>Bacillaceae</taxon>
        <taxon>Lentibacillus</taxon>
    </lineage>
</organism>
<name>A0A9W5U232_9BACI</name>
<dbReference type="EMBL" id="BMJD01000084">
    <property type="protein sequence ID" value="GGB63229.1"/>
    <property type="molecule type" value="Genomic_DNA"/>
</dbReference>
<reference evidence="1" key="2">
    <citation type="submission" date="2020-09" db="EMBL/GenBank/DDBJ databases">
        <authorList>
            <person name="Sun Q."/>
            <person name="Zhou Y."/>
        </authorList>
    </citation>
    <scope>NUCLEOTIDE SEQUENCE</scope>
    <source>
        <strain evidence="1">CGMCC 1.15454</strain>
    </source>
</reference>